<sequence length="372" mass="42415">MKCIEMRKGAAKHGGDEANDLGSKGVRWWLPWAVCIDSKGFLEFFDCSGSRQGVKDLREGAQGDREAEVFQVSNDDTTMAQRRLEDKQSEKKTNTDCLVKEQEKEYQTRWKIKTGNVLDSCNQKSIQQCMKSGVLQGYNSGMVEDTTMSTYLVNRSSSSAIRFKTPVDMLGYFGWLASIKQWMLELVKVKCIFLGYHKSIVGNKLWRLDDVTSKVVLYRNMDFYESGEYNKTFIGSSVGTGSTQVLHGFEFEVEPLGDHTFKVEPQEIVDQGASLQEVQTQCLMDYQLARDREQHLACELFGYRKNSNEAAFTVAAMEKIYAHESLAFNNIVACEVISKWKAELKDDMDARLDVYVLSNGCRRSNDDIHDYY</sequence>
<organism evidence="1">
    <name type="scientific">Tanacetum cinerariifolium</name>
    <name type="common">Dalmatian daisy</name>
    <name type="synonym">Chrysanthemum cinerariifolium</name>
    <dbReference type="NCBI Taxonomy" id="118510"/>
    <lineage>
        <taxon>Eukaryota</taxon>
        <taxon>Viridiplantae</taxon>
        <taxon>Streptophyta</taxon>
        <taxon>Embryophyta</taxon>
        <taxon>Tracheophyta</taxon>
        <taxon>Spermatophyta</taxon>
        <taxon>Magnoliopsida</taxon>
        <taxon>eudicotyledons</taxon>
        <taxon>Gunneridae</taxon>
        <taxon>Pentapetalae</taxon>
        <taxon>asterids</taxon>
        <taxon>campanulids</taxon>
        <taxon>Asterales</taxon>
        <taxon>Asteraceae</taxon>
        <taxon>Asteroideae</taxon>
        <taxon>Anthemideae</taxon>
        <taxon>Anthemidinae</taxon>
        <taxon>Tanacetum</taxon>
    </lineage>
</organism>
<comment type="caution">
    <text evidence="1">The sequence shown here is derived from an EMBL/GenBank/DDBJ whole genome shotgun (WGS) entry which is preliminary data.</text>
</comment>
<dbReference type="AlphaFoldDB" id="A0A699HLU7"/>
<proteinExistence type="predicted"/>
<dbReference type="EMBL" id="BKCJ010175405">
    <property type="protein sequence ID" value="GEY40075.1"/>
    <property type="molecule type" value="Genomic_DNA"/>
</dbReference>
<protein>
    <submittedName>
        <fullName evidence="1">Zinc finger, CCHC-type</fullName>
    </submittedName>
</protein>
<gene>
    <name evidence="1" type="ORF">Tci_412049</name>
</gene>
<reference evidence="1" key="1">
    <citation type="journal article" date="2019" name="Sci. Rep.">
        <title>Draft genome of Tanacetum cinerariifolium, the natural source of mosquito coil.</title>
        <authorList>
            <person name="Yamashiro T."/>
            <person name="Shiraishi A."/>
            <person name="Satake H."/>
            <person name="Nakayama K."/>
        </authorList>
    </citation>
    <scope>NUCLEOTIDE SEQUENCE</scope>
</reference>
<evidence type="ECO:0000313" key="1">
    <source>
        <dbReference type="EMBL" id="GEY40075.1"/>
    </source>
</evidence>
<accession>A0A699HLU7</accession>
<name>A0A699HLU7_TANCI</name>